<dbReference type="RefSeq" id="WP_114032325.1">
    <property type="nucleotide sequence ID" value="NZ_QOIL01000021.1"/>
</dbReference>
<accession>A0A367F839</accession>
<evidence type="ECO:0000259" key="1">
    <source>
        <dbReference type="Pfam" id="PF01814"/>
    </source>
</evidence>
<dbReference type="PANTHER" id="PTHR39966:SF1">
    <property type="entry name" value="HEMERYTHRIN-LIKE DOMAIN-CONTAINING PROTEIN"/>
    <property type="match status" value="1"/>
</dbReference>
<sequence>MDTPDLTGIRIIHRAMRGDLHRLLTLAEDLDAGRQRADAARAAAIARFTEDICAAIHHHHTREDEAVWPVIQRSAGAAVDLTDLSDDHSELDPLLDRVRLAARAFTSGRDGISELEATVRTLSEHLDEHIEEEERRIFPIIEQYVSAVDWKALEKSLQSGNVRFELAWVDQYADPDEMAHIRKIAGPILGLLLTLVRPGHRRRRRLIFGS</sequence>
<evidence type="ECO:0000313" key="2">
    <source>
        <dbReference type="EMBL" id="RCG25837.1"/>
    </source>
</evidence>
<name>A0A367F839_9ACTN</name>
<dbReference type="PANTHER" id="PTHR39966">
    <property type="entry name" value="BLL2471 PROTEIN-RELATED"/>
    <property type="match status" value="1"/>
</dbReference>
<dbReference type="Pfam" id="PF01814">
    <property type="entry name" value="Hemerythrin"/>
    <property type="match status" value="1"/>
</dbReference>
<dbReference type="AlphaFoldDB" id="A0A367F839"/>
<dbReference type="OrthoDB" id="5197650at2"/>
<feature type="domain" description="Hemerythrin-like" evidence="1">
    <location>
        <begin position="12"/>
        <end position="140"/>
    </location>
</feature>
<dbReference type="Gene3D" id="1.20.120.520">
    <property type="entry name" value="nmb1532 protein domain like"/>
    <property type="match status" value="1"/>
</dbReference>
<protein>
    <submittedName>
        <fullName evidence="2">Hemerythrin domain-containing protein</fullName>
    </submittedName>
</protein>
<comment type="caution">
    <text evidence="2">The sequence shown here is derived from an EMBL/GenBank/DDBJ whole genome shotgun (WGS) entry which is preliminary data.</text>
</comment>
<dbReference type="CDD" id="cd12108">
    <property type="entry name" value="Hr-like"/>
    <property type="match status" value="1"/>
</dbReference>
<keyword evidence="3" id="KW-1185">Reference proteome</keyword>
<dbReference type="Proteomes" id="UP000253094">
    <property type="component" value="Unassembled WGS sequence"/>
</dbReference>
<dbReference type="EMBL" id="QOIL01000021">
    <property type="protein sequence ID" value="RCG25837.1"/>
    <property type="molecule type" value="Genomic_DNA"/>
</dbReference>
<evidence type="ECO:0000313" key="3">
    <source>
        <dbReference type="Proteomes" id="UP000253094"/>
    </source>
</evidence>
<gene>
    <name evidence="2" type="ORF">DQ384_30395</name>
</gene>
<organism evidence="2 3">
    <name type="scientific">Sphaerisporangium album</name>
    <dbReference type="NCBI Taxonomy" id="509200"/>
    <lineage>
        <taxon>Bacteria</taxon>
        <taxon>Bacillati</taxon>
        <taxon>Actinomycetota</taxon>
        <taxon>Actinomycetes</taxon>
        <taxon>Streptosporangiales</taxon>
        <taxon>Streptosporangiaceae</taxon>
        <taxon>Sphaerisporangium</taxon>
    </lineage>
</organism>
<proteinExistence type="predicted"/>
<dbReference type="InterPro" id="IPR012312">
    <property type="entry name" value="Hemerythrin-like"/>
</dbReference>
<dbReference type="GO" id="GO:0005886">
    <property type="term" value="C:plasma membrane"/>
    <property type="evidence" value="ECO:0007669"/>
    <property type="project" value="TreeGrafter"/>
</dbReference>
<reference evidence="2 3" key="1">
    <citation type="submission" date="2018-06" db="EMBL/GenBank/DDBJ databases">
        <title>Sphaerisporangium craniellae sp. nov., isolated from a marine sponge in the South China Sea.</title>
        <authorList>
            <person name="Li L."/>
        </authorList>
    </citation>
    <scope>NUCLEOTIDE SEQUENCE [LARGE SCALE GENOMIC DNA]</scope>
    <source>
        <strain evidence="2 3">CCTCC AA 208026</strain>
    </source>
</reference>